<organism evidence="2 3">
    <name type="scientific">Pinctada imbricata</name>
    <name type="common">Atlantic pearl-oyster</name>
    <name type="synonym">Pinctada martensii</name>
    <dbReference type="NCBI Taxonomy" id="66713"/>
    <lineage>
        <taxon>Eukaryota</taxon>
        <taxon>Metazoa</taxon>
        <taxon>Spiralia</taxon>
        <taxon>Lophotrochozoa</taxon>
        <taxon>Mollusca</taxon>
        <taxon>Bivalvia</taxon>
        <taxon>Autobranchia</taxon>
        <taxon>Pteriomorphia</taxon>
        <taxon>Pterioida</taxon>
        <taxon>Pterioidea</taxon>
        <taxon>Pteriidae</taxon>
        <taxon>Pinctada</taxon>
    </lineage>
</organism>
<protein>
    <submittedName>
        <fullName evidence="2">Uncharacterized protein</fullName>
    </submittedName>
</protein>
<feature type="compositionally biased region" description="Low complexity" evidence="1">
    <location>
        <begin position="159"/>
        <end position="169"/>
    </location>
</feature>
<dbReference type="Proteomes" id="UP001186944">
    <property type="component" value="Unassembled WGS sequence"/>
</dbReference>
<feature type="compositionally biased region" description="Polar residues" evidence="1">
    <location>
        <begin position="65"/>
        <end position="75"/>
    </location>
</feature>
<feature type="compositionally biased region" description="Basic and acidic residues" evidence="1">
    <location>
        <begin position="498"/>
        <end position="511"/>
    </location>
</feature>
<comment type="caution">
    <text evidence="2">The sequence shown here is derived from an EMBL/GenBank/DDBJ whole genome shotgun (WGS) entry which is preliminary data.</text>
</comment>
<feature type="compositionally biased region" description="Basic and acidic residues" evidence="1">
    <location>
        <begin position="524"/>
        <end position="536"/>
    </location>
</feature>
<feature type="region of interest" description="Disordered" evidence="1">
    <location>
        <begin position="157"/>
        <end position="238"/>
    </location>
</feature>
<feature type="region of interest" description="Disordered" evidence="1">
    <location>
        <begin position="485"/>
        <end position="577"/>
    </location>
</feature>
<evidence type="ECO:0000313" key="3">
    <source>
        <dbReference type="Proteomes" id="UP001186944"/>
    </source>
</evidence>
<feature type="compositionally biased region" description="Polar residues" evidence="1">
    <location>
        <begin position="88"/>
        <end position="111"/>
    </location>
</feature>
<accession>A0AA88XQM2</accession>
<keyword evidence="3" id="KW-1185">Reference proteome</keyword>
<sequence>MPETFKTCIKCPNQMNTLDDHAECYRHRVCNAAFPCDACKDWSEDKRATVQKMIEKRKVSIARKSATSTGQSTEASLGDASPPAQVPSVGNTPIMDNTAPSVGMQNPSFQGNMHFPAPHMASFPPYIMDVQWQKHQEEIMNKFLENKLSELVSKQIRDSNNNQNPPNSSEPKRRFDRFRPSADQVSRVSSDDDEDGDDRNTVRSKSPLSRDILDLTDNQSVQSSRHTNDSVEDISQDSHNSAGLQNFMKKVATELNSEVEKSDKEKSDYKSYVSNRLVAENSRTSRTALPLDGYILDILTDVDDEFQRKGFVRTYKSTDDDKFRVSSTHFEKFCTTPKLDENIEEGVAGVGRKGRKSSYRFRNSQLHTRNNELWKIDQGSRLLLRELPYGSMIASYLDVAVSDEDKTEALQALMQVFRSMEDVTSRILVGAVSARRAIHIDDFAFKNKATENKLLMQSTLGPKLFCGNYFDILHSSAENLRDAKETQHLRANVSTKDNSSDSRKRKREESWSGRQSQNTQPKKGKYDKGRESDWQRPKFSKNKGPKPVEHSSQKNVGKDRLGFRPPSKYTSNSSEYIRDTCSYPGRVQINSFFQGMETNYRRQMDLNVVQEGLRLMFKSLPPKTGVRKTNVQNVML</sequence>
<reference evidence="2" key="1">
    <citation type="submission" date="2019-08" db="EMBL/GenBank/DDBJ databases">
        <title>The improved chromosome-level genome for the pearl oyster Pinctada fucata martensii using PacBio sequencing and Hi-C.</title>
        <authorList>
            <person name="Zheng Z."/>
        </authorList>
    </citation>
    <scope>NUCLEOTIDE SEQUENCE</scope>
    <source>
        <strain evidence="2">ZZ-2019</strain>
        <tissue evidence="2">Adductor muscle</tissue>
    </source>
</reference>
<feature type="region of interest" description="Disordered" evidence="1">
    <location>
        <begin position="62"/>
        <end position="116"/>
    </location>
</feature>
<feature type="compositionally biased region" description="Basic and acidic residues" evidence="1">
    <location>
        <begin position="546"/>
        <end position="562"/>
    </location>
</feature>
<name>A0AA88XQM2_PINIB</name>
<evidence type="ECO:0000313" key="2">
    <source>
        <dbReference type="EMBL" id="KAK3090035.1"/>
    </source>
</evidence>
<feature type="compositionally biased region" description="Polar residues" evidence="1">
    <location>
        <begin position="216"/>
        <end position="225"/>
    </location>
</feature>
<evidence type="ECO:0000256" key="1">
    <source>
        <dbReference type="SAM" id="MobiDB-lite"/>
    </source>
</evidence>
<gene>
    <name evidence="2" type="ORF">FSP39_008714</name>
</gene>
<dbReference type="AlphaFoldDB" id="A0AA88XQM2"/>
<feature type="compositionally biased region" description="Basic and acidic residues" evidence="1">
    <location>
        <begin position="170"/>
        <end position="180"/>
    </location>
</feature>
<dbReference type="EMBL" id="VSWD01000010">
    <property type="protein sequence ID" value="KAK3090035.1"/>
    <property type="molecule type" value="Genomic_DNA"/>
</dbReference>
<proteinExistence type="predicted"/>